<dbReference type="GO" id="GO:0006004">
    <property type="term" value="P:fucose metabolic process"/>
    <property type="evidence" value="ECO:0007669"/>
    <property type="project" value="UniProtKB-KW"/>
</dbReference>
<dbReference type="OrthoDB" id="10050276at2759"/>
<name>A0A9Q1H4S5_HOLLE</name>
<dbReference type="AlphaFoldDB" id="A0A9Q1H4S5"/>
<dbReference type="GO" id="GO:0005783">
    <property type="term" value="C:endoplasmic reticulum"/>
    <property type="evidence" value="ECO:0007669"/>
    <property type="project" value="UniProtKB-SubCell"/>
</dbReference>
<evidence type="ECO:0000256" key="11">
    <source>
        <dbReference type="ARBA" id="ARBA00023180"/>
    </source>
</evidence>
<dbReference type="GO" id="GO:0046922">
    <property type="term" value="F:peptide-O-fucosyltransferase activity"/>
    <property type="evidence" value="ECO:0007669"/>
    <property type="project" value="UniProtKB-EC"/>
</dbReference>
<evidence type="ECO:0000256" key="6">
    <source>
        <dbReference type="ARBA" id="ARBA00022676"/>
    </source>
</evidence>
<dbReference type="CDD" id="cd11302">
    <property type="entry name" value="O-FucT-1"/>
    <property type="match status" value="1"/>
</dbReference>
<organism evidence="17 18">
    <name type="scientific">Holothuria leucospilota</name>
    <name type="common">Black long sea cucumber</name>
    <name type="synonym">Mertensiothuria leucospilota</name>
    <dbReference type="NCBI Taxonomy" id="206669"/>
    <lineage>
        <taxon>Eukaryota</taxon>
        <taxon>Metazoa</taxon>
        <taxon>Echinodermata</taxon>
        <taxon>Eleutherozoa</taxon>
        <taxon>Echinozoa</taxon>
        <taxon>Holothuroidea</taxon>
        <taxon>Aspidochirotacea</taxon>
        <taxon>Aspidochirotida</taxon>
        <taxon>Holothuriidae</taxon>
        <taxon>Holothuria</taxon>
    </lineage>
</organism>
<comment type="catalytic activity">
    <reaction evidence="16">
        <text>L-seryl-[protein] + GDP-beta-L-fucose = 3-O-(alpha-L-fucosyl)-L-seryl-[protein] + GDP + H(+)</text>
        <dbReference type="Rhea" id="RHEA:63644"/>
        <dbReference type="Rhea" id="RHEA-COMP:9863"/>
        <dbReference type="Rhea" id="RHEA-COMP:17914"/>
        <dbReference type="ChEBI" id="CHEBI:15378"/>
        <dbReference type="ChEBI" id="CHEBI:29999"/>
        <dbReference type="ChEBI" id="CHEBI:57273"/>
        <dbReference type="ChEBI" id="CHEBI:58189"/>
        <dbReference type="ChEBI" id="CHEBI:189632"/>
        <dbReference type="EC" id="2.4.1.221"/>
    </reaction>
    <physiologicalReaction direction="left-to-right" evidence="16">
        <dbReference type="Rhea" id="RHEA:63645"/>
    </physiologicalReaction>
</comment>
<evidence type="ECO:0000256" key="1">
    <source>
        <dbReference type="ARBA" id="ARBA00004240"/>
    </source>
</evidence>
<keyword evidence="10" id="KW-1015">Disulfide bond</keyword>
<dbReference type="Pfam" id="PF10250">
    <property type="entry name" value="O-FucT"/>
    <property type="match status" value="1"/>
</dbReference>
<comment type="subcellular location">
    <subcellularLocation>
        <location evidence="1">Endoplasmic reticulum</location>
    </subcellularLocation>
</comment>
<dbReference type="InterPro" id="IPR019378">
    <property type="entry name" value="GDP-Fuc_O-FucTrfase"/>
</dbReference>
<evidence type="ECO:0000313" key="17">
    <source>
        <dbReference type="EMBL" id="KAJ8032863.1"/>
    </source>
</evidence>
<comment type="catalytic activity">
    <reaction evidence="15">
        <text>L-threonyl-[protein] + GDP-beta-L-fucose = 3-O-(alpha-L-fucosyl)-L-threonyl-[protein] + GDP + H(+)</text>
        <dbReference type="Rhea" id="RHEA:70491"/>
        <dbReference type="Rhea" id="RHEA-COMP:11060"/>
        <dbReference type="Rhea" id="RHEA-COMP:17915"/>
        <dbReference type="ChEBI" id="CHEBI:15378"/>
        <dbReference type="ChEBI" id="CHEBI:30013"/>
        <dbReference type="ChEBI" id="CHEBI:57273"/>
        <dbReference type="ChEBI" id="CHEBI:58189"/>
        <dbReference type="ChEBI" id="CHEBI:189631"/>
        <dbReference type="EC" id="2.4.1.221"/>
    </reaction>
    <physiologicalReaction direction="left-to-right" evidence="15">
        <dbReference type="Rhea" id="RHEA:70492"/>
    </physiologicalReaction>
</comment>
<evidence type="ECO:0000256" key="14">
    <source>
        <dbReference type="ARBA" id="ARBA00033080"/>
    </source>
</evidence>
<dbReference type="EC" id="2.4.1.221" evidence="4"/>
<keyword evidence="9" id="KW-0914">Notch signaling pathway</keyword>
<sequence length="311" mass="35722">MQSTAGQSEYIPFDSYFDVDAIKEYYPDVITLGDFIDHLAPTYWPPNERAAYCSRRLADVNDGKCPRTGNPHGTFWEAHNIEFAKSEIWEDQMHYNVDYEPWRQLWGETYPPGTHPVLALMNAPAFTPIQPQAEELHKYLKWLPDIVEEGEAFIKENIDRPYIGIHLRNGADWSRTCELADGNHPRLMSSHQCMGHYSKEGVTKEMCLQSEEQVVKELQELVAKHKPETIFIATDHVSMEDEIQDAFPDLKVVVMSPERPQVDLYILEQSDHFVGNCVSAFSGHVTRTRLTMEGKTTSHLGYVPQHVKDEL</sequence>
<dbReference type="GO" id="GO:0007219">
    <property type="term" value="P:Notch signaling pathway"/>
    <property type="evidence" value="ECO:0007669"/>
    <property type="project" value="UniProtKB-KW"/>
</dbReference>
<evidence type="ECO:0000256" key="16">
    <source>
        <dbReference type="ARBA" id="ARBA00048647"/>
    </source>
</evidence>
<keyword evidence="12" id="KW-0294">Fucose metabolism</keyword>
<evidence type="ECO:0000256" key="10">
    <source>
        <dbReference type="ARBA" id="ARBA00023157"/>
    </source>
</evidence>
<reference evidence="17" key="1">
    <citation type="submission" date="2021-10" db="EMBL/GenBank/DDBJ databases">
        <title>Tropical sea cucumber genome reveals ecological adaptation and Cuvierian tubules defense mechanism.</title>
        <authorList>
            <person name="Chen T."/>
        </authorList>
    </citation>
    <scope>NUCLEOTIDE SEQUENCE</scope>
    <source>
        <strain evidence="17">Nanhai2018</strain>
        <tissue evidence="17">Muscle</tissue>
    </source>
</reference>
<keyword evidence="8" id="KW-0256">Endoplasmic reticulum</keyword>
<proteinExistence type="inferred from homology"/>
<dbReference type="GO" id="GO:0008593">
    <property type="term" value="P:regulation of Notch signaling pathway"/>
    <property type="evidence" value="ECO:0007669"/>
    <property type="project" value="TreeGrafter"/>
</dbReference>
<comment type="similarity">
    <text evidence="3">Belongs to the glycosyltransferase 65 family.</text>
</comment>
<comment type="caution">
    <text evidence="17">The sequence shown here is derived from an EMBL/GenBank/DDBJ whole genome shotgun (WGS) entry which is preliminary data.</text>
</comment>
<accession>A0A9Q1H4S5</accession>
<evidence type="ECO:0000256" key="12">
    <source>
        <dbReference type="ARBA" id="ARBA00023253"/>
    </source>
</evidence>
<evidence type="ECO:0000256" key="2">
    <source>
        <dbReference type="ARBA" id="ARBA00004922"/>
    </source>
</evidence>
<comment type="pathway">
    <text evidence="2">Protein modification; protein glycosylation.</text>
</comment>
<dbReference type="PANTHER" id="PTHR21420:SF3">
    <property type="entry name" value="GDP-FUCOSE PROTEIN O-FUCOSYLTRANSFERASE 1"/>
    <property type="match status" value="1"/>
</dbReference>
<keyword evidence="18" id="KW-1185">Reference proteome</keyword>
<evidence type="ECO:0000256" key="3">
    <source>
        <dbReference type="ARBA" id="ARBA00010626"/>
    </source>
</evidence>
<dbReference type="InterPro" id="IPR039922">
    <property type="entry name" value="POFUT1"/>
</dbReference>
<evidence type="ECO:0000256" key="13">
    <source>
        <dbReference type="ARBA" id="ARBA00023277"/>
    </source>
</evidence>
<evidence type="ECO:0000256" key="15">
    <source>
        <dbReference type="ARBA" id="ARBA00047273"/>
    </source>
</evidence>
<keyword evidence="11" id="KW-0325">Glycoprotein</keyword>
<keyword evidence="7" id="KW-0808">Transferase</keyword>
<keyword evidence="6" id="KW-0328">Glycosyltransferase</keyword>
<evidence type="ECO:0000313" key="18">
    <source>
        <dbReference type="Proteomes" id="UP001152320"/>
    </source>
</evidence>
<evidence type="ECO:0000256" key="5">
    <source>
        <dbReference type="ARBA" id="ARBA00021745"/>
    </source>
</evidence>
<dbReference type="EMBL" id="JAIZAY010000011">
    <property type="protein sequence ID" value="KAJ8032863.1"/>
    <property type="molecule type" value="Genomic_DNA"/>
</dbReference>
<evidence type="ECO:0000256" key="9">
    <source>
        <dbReference type="ARBA" id="ARBA00022976"/>
    </source>
</evidence>
<dbReference type="Gene3D" id="3.40.50.11350">
    <property type="match status" value="1"/>
</dbReference>
<gene>
    <name evidence="17" type="ORF">HOLleu_22932</name>
</gene>
<evidence type="ECO:0000256" key="4">
    <source>
        <dbReference type="ARBA" id="ARBA00012196"/>
    </source>
</evidence>
<dbReference type="Proteomes" id="UP001152320">
    <property type="component" value="Chromosome 11"/>
</dbReference>
<dbReference type="PANTHER" id="PTHR21420">
    <property type="entry name" value="GDP-FUCOSE PROTEIN O-FUCOSYLTRANSFERASE 1"/>
    <property type="match status" value="1"/>
</dbReference>
<evidence type="ECO:0000256" key="7">
    <source>
        <dbReference type="ARBA" id="ARBA00022679"/>
    </source>
</evidence>
<protein>
    <recommendedName>
        <fullName evidence="5">GDP-fucose protein O-fucosyltransferase 1</fullName>
        <ecNumber evidence="4">2.4.1.221</ecNumber>
    </recommendedName>
    <alternativeName>
        <fullName evidence="14">Peptide-O-fucosyltransferase 1</fullName>
    </alternativeName>
</protein>
<evidence type="ECO:0000256" key="8">
    <source>
        <dbReference type="ARBA" id="ARBA00022824"/>
    </source>
</evidence>
<dbReference type="Gene3D" id="3.40.50.11340">
    <property type="match status" value="1"/>
</dbReference>
<keyword evidence="13" id="KW-0119">Carbohydrate metabolism</keyword>